<sequence>MKIRILQKVVSRKYSVHKIIDRDFIPYCYRVKEITSFDKLDINKDDIYELNVEYKPLNTECIDEFERLSIQYKCGDCMSYNNKRYHIKEIIDCGSKGINIYLDKPKIVEEIDKEKSKKLLEDIEKYQKEMRKEVIKQNTTFIQRFKNYCIVKLGGNINES</sequence>
<accession>A0AAW4IY00</accession>
<reference evidence="1" key="1">
    <citation type="submission" date="2020-12" db="EMBL/GenBank/DDBJ databases">
        <title>Comparative genomics of Clostridium perfringens reveals patterns of host-associated phylogenetic clades and virulence factors.</title>
        <authorList>
            <person name="Smith A.H."/>
            <person name="Geier R."/>
        </authorList>
    </citation>
    <scope>NUCLEOTIDE SEQUENCE</scope>
    <source>
        <strain evidence="1">CHD30677R</strain>
    </source>
</reference>
<proteinExistence type="predicted"/>
<evidence type="ECO:0000313" key="2">
    <source>
        <dbReference type="Proteomes" id="UP000668068"/>
    </source>
</evidence>
<dbReference type="AlphaFoldDB" id="A0AAW4IY00"/>
<dbReference type="RefSeq" id="WP_208340769.1">
    <property type="nucleotide sequence ID" value="NZ_JAENQO010000007.1"/>
</dbReference>
<evidence type="ECO:0000313" key="1">
    <source>
        <dbReference type="EMBL" id="MBO3359512.1"/>
    </source>
</evidence>
<comment type="caution">
    <text evidence="1">The sequence shown here is derived from an EMBL/GenBank/DDBJ whole genome shotgun (WGS) entry which is preliminary data.</text>
</comment>
<organism evidence="1 2">
    <name type="scientific">Clostridium perfringens</name>
    <dbReference type="NCBI Taxonomy" id="1502"/>
    <lineage>
        <taxon>Bacteria</taxon>
        <taxon>Bacillati</taxon>
        <taxon>Bacillota</taxon>
        <taxon>Clostridia</taxon>
        <taxon>Eubacteriales</taxon>
        <taxon>Clostridiaceae</taxon>
        <taxon>Clostridium</taxon>
    </lineage>
</organism>
<dbReference type="EMBL" id="JAENQP010000007">
    <property type="protein sequence ID" value="MBO3359512.1"/>
    <property type="molecule type" value="Genomic_DNA"/>
</dbReference>
<dbReference type="Proteomes" id="UP000668068">
    <property type="component" value="Unassembled WGS sequence"/>
</dbReference>
<name>A0AAW4IY00_CLOPF</name>
<gene>
    <name evidence="1" type="ORF">JJB47_12090</name>
</gene>
<protein>
    <submittedName>
        <fullName evidence="1">Uncharacterized protein</fullName>
    </submittedName>
</protein>